<comment type="caution">
    <text evidence="2">The sequence shown here is derived from an EMBL/GenBank/DDBJ whole genome shotgun (WGS) entry which is preliminary data.</text>
</comment>
<evidence type="ECO:0000256" key="1">
    <source>
        <dbReference type="SAM" id="MobiDB-lite"/>
    </source>
</evidence>
<reference evidence="2" key="1">
    <citation type="journal article" date="2015" name="Nature">
        <title>Complex archaea that bridge the gap between prokaryotes and eukaryotes.</title>
        <authorList>
            <person name="Spang A."/>
            <person name="Saw J.H."/>
            <person name="Jorgensen S.L."/>
            <person name="Zaremba-Niedzwiedzka K."/>
            <person name="Martijn J."/>
            <person name="Lind A.E."/>
            <person name="van Eijk R."/>
            <person name="Schleper C."/>
            <person name="Guy L."/>
            <person name="Ettema T.J."/>
        </authorList>
    </citation>
    <scope>NUCLEOTIDE SEQUENCE</scope>
</reference>
<feature type="compositionally biased region" description="Polar residues" evidence="1">
    <location>
        <begin position="13"/>
        <end position="25"/>
    </location>
</feature>
<dbReference type="AlphaFoldDB" id="A0A0F9DHW0"/>
<dbReference type="EMBL" id="LAZR01039305">
    <property type="protein sequence ID" value="KKL17321.1"/>
    <property type="molecule type" value="Genomic_DNA"/>
</dbReference>
<sequence length="122" mass="12482">MGRGSVRAGAPVTGTQAAAGTDNSLTDPRIITFNPGVRPCLVRLAAAVQATTAPVLVKVNVEVNGVVSDDFDTGTAAHYALSAITTTIDVSEGGQVSVRSISIATQHNDDDLDDVMVAGYEP</sequence>
<evidence type="ECO:0000313" key="2">
    <source>
        <dbReference type="EMBL" id="KKL17321.1"/>
    </source>
</evidence>
<proteinExistence type="predicted"/>
<organism evidence="2">
    <name type="scientific">marine sediment metagenome</name>
    <dbReference type="NCBI Taxonomy" id="412755"/>
    <lineage>
        <taxon>unclassified sequences</taxon>
        <taxon>metagenomes</taxon>
        <taxon>ecological metagenomes</taxon>
    </lineage>
</organism>
<name>A0A0F9DHW0_9ZZZZ</name>
<protein>
    <submittedName>
        <fullName evidence="2">Uncharacterized protein</fullName>
    </submittedName>
</protein>
<gene>
    <name evidence="2" type="ORF">LCGC14_2486710</name>
</gene>
<accession>A0A0F9DHW0</accession>
<feature type="region of interest" description="Disordered" evidence="1">
    <location>
        <begin position="1"/>
        <end position="25"/>
    </location>
</feature>